<evidence type="ECO:0000256" key="3">
    <source>
        <dbReference type="ARBA" id="ARBA00023004"/>
    </source>
</evidence>
<keyword evidence="2" id="KW-0560">Oxidoreductase</keyword>
<evidence type="ECO:0000256" key="1">
    <source>
        <dbReference type="ARBA" id="ARBA00022723"/>
    </source>
</evidence>
<dbReference type="OrthoDB" id="10248513at2759"/>
<organism evidence="4 5">
    <name type="scientific">Populus tomentosa</name>
    <name type="common">Chinese white poplar</name>
    <dbReference type="NCBI Taxonomy" id="118781"/>
    <lineage>
        <taxon>Eukaryota</taxon>
        <taxon>Viridiplantae</taxon>
        <taxon>Streptophyta</taxon>
        <taxon>Embryophyta</taxon>
        <taxon>Tracheophyta</taxon>
        <taxon>Spermatophyta</taxon>
        <taxon>Magnoliopsida</taxon>
        <taxon>eudicotyledons</taxon>
        <taxon>Gunneridae</taxon>
        <taxon>Pentapetalae</taxon>
        <taxon>rosids</taxon>
        <taxon>fabids</taxon>
        <taxon>Malpighiales</taxon>
        <taxon>Salicaceae</taxon>
        <taxon>Saliceae</taxon>
        <taxon>Populus</taxon>
    </lineage>
</organism>
<evidence type="ECO:0008006" key="6">
    <source>
        <dbReference type="Google" id="ProtNLM"/>
    </source>
</evidence>
<keyword evidence="1" id="KW-0479">Metal-binding</keyword>
<dbReference type="EMBL" id="JAAWWB010000001">
    <property type="protein sequence ID" value="KAG6792938.1"/>
    <property type="molecule type" value="Genomic_DNA"/>
</dbReference>
<proteinExistence type="predicted"/>
<dbReference type="PANTHER" id="PTHR10209:SF874">
    <property type="entry name" value="2-OXOGLUTARATE (2OG) AND FE(II)-DEPENDENT OXYGENASE SUPERFAMILY PROTEIN"/>
    <property type="match status" value="1"/>
</dbReference>
<evidence type="ECO:0000313" key="4">
    <source>
        <dbReference type="EMBL" id="KAG6792938.1"/>
    </source>
</evidence>
<comment type="caution">
    <text evidence="4">The sequence shown here is derived from an EMBL/GenBank/DDBJ whole genome shotgun (WGS) entry which is preliminary data.</text>
</comment>
<dbReference type="GO" id="GO:0046872">
    <property type="term" value="F:metal ion binding"/>
    <property type="evidence" value="ECO:0007669"/>
    <property type="project" value="UniProtKB-KW"/>
</dbReference>
<evidence type="ECO:0000256" key="2">
    <source>
        <dbReference type="ARBA" id="ARBA00023002"/>
    </source>
</evidence>
<keyword evidence="5" id="KW-1185">Reference proteome</keyword>
<gene>
    <name evidence="4" type="ORF">POTOM_002103</name>
</gene>
<reference evidence="4" key="1">
    <citation type="journal article" date="2020" name="bioRxiv">
        <title>Hybrid origin of Populus tomentosa Carr. identified through genome sequencing and phylogenomic analysis.</title>
        <authorList>
            <person name="An X."/>
            <person name="Gao K."/>
            <person name="Chen Z."/>
            <person name="Li J."/>
            <person name="Yang X."/>
            <person name="Yang X."/>
            <person name="Zhou J."/>
            <person name="Guo T."/>
            <person name="Zhao T."/>
            <person name="Huang S."/>
            <person name="Miao D."/>
            <person name="Khan W.U."/>
            <person name="Rao P."/>
            <person name="Ye M."/>
            <person name="Lei B."/>
            <person name="Liao W."/>
            <person name="Wang J."/>
            <person name="Ji L."/>
            <person name="Li Y."/>
            <person name="Guo B."/>
            <person name="Mustafa N.S."/>
            <person name="Li S."/>
            <person name="Yun Q."/>
            <person name="Keller S.R."/>
            <person name="Mao J."/>
            <person name="Zhang R."/>
            <person name="Strauss S.H."/>
        </authorList>
    </citation>
    <scope>NUCLEOTIDE SEQUENCE</scope>
    <source>
        <strain evidence="4">GM15</strain>
        <tissue evidence="4">Leaf</tissue>
    </source>
</reference>
<keyword evidence="3" id="KW-0408">Iron</keyword>
<sequence>MEIPVIDLSRYLEIADKLSTDPVILSGQIEEFGSWLSELCKEVSQILRETGALVVKDPRCTAEDNDKFIDMMEKYFERPREFKLLQERSHLHYQEREKVLFFGMGGENFEDVKVLMWMIVLDDKFWELGWFWVLDVLVEENRFVKWGYQVGVTPEGVEVPRSLVDEEMQKKLKAMPKEFQPSTPSGPDPKWRYMWRVGPRPSNTRFKELNSEPVIPEGFPEWKDTMDSWGCKMITAIEAVAEMAAIGFGLSKDAFTSLMKQGPHLLAPTGSDLSRYGQEGTVFAGYHYDLNFLTIHGRSRFPGLNIWLRNGQKIEVKVPSGCLLIQTGKQIEWLTAGECMAGMHEVVVTNRTIDAIKLASQQNRSLWRVSSTVSGAKHTISSIIILLDLGARNLLKSKLHFLENLVLTCFILDHMQLFAHIASDAVLKPLGHFVESPLASKYPLMCSGEFVEQELAVINLKGNKGES</sequence>
<dbReference type="AlphaFoldDB" id="A0A8X8DJ55"/>
<evidence type="ECO:0000313" key="5">
    <source>
        <dbReference type="Proteomes" id="UP000886885"/>
    </source>
</evidence>
<dbReference type="PANTHER" id="PTHR10209">
    <property type="entry name" value="OXIDOREDUCTASE, 2OG-FE II OXYGENASE FAMILY PROTEIN"/>
    <property type="match status" value="1"/>
</dbReference>
<accession>A0A8X8DJ55</accession>
<name>A0A8X8DJ55_POPTO</name>
<dbReference type="GO" id="GO:0016491">
    <property type="term" value="F:oxidoreductase activity"/>
    <property type="evidence" value="ECO:0007669"/>
    <property type="project" value="UniProtKB-KW"/>
</dbReference>
<dbReference type="Proteomes" id="UP000886885">
    <property type="component" value="Chromosome 1A"/>
</dbReference>
<protein>
    <recommendedName>
        <fullName evidence="6">Non-haem dioxygenase N-terminal domain-containing protein</fullName>
    </recommendedName>
</protein>